<keyword evidence="1" id="KW-1133">Transmembrane helix</keyword>
<keyword evidence="1" id="KW-0812">Transmembrane</keyword>
<evidence type="ECO:0000313" key="2">
    <source>
        <dbReference type="EMBL" id="SLN47151.1"/>
    </source>
</evidence>
<organism evidence="2 3">
    <name type="scientific">Roseovarius albus</name>
    <dbReference type="NCBI Taxonomy" id="1247867"/>
    <lineage>
        <taxon>Bacteria</taxon>
        <taxon>Pseudomonadati</taxon>
        <taxon>Pseudomonadota</taxon>
        <taxon>Alphaproteobacteria</taxon>
        <taxon>Rhodobacterales</taxon>
        <taxon>Roseobacteraceae</taxon>
        <taxon>Roseovarius</taxon>
    </lineage>
</organism>
<proteinExistence type="predicted"/>
<keyword evidence="1" id="KW-0472">Membrane</keyword>
<gene>
    <name evidence="2" type="ORF">ROA7450_02332</name>
</gene>
<dbReference type="Proteomes" id="UP000193061">
    <property type="component" value="Unassembled WGS sequence"/>
</dbReference>
<protein>
    <submittedName>
        <fullName evidence="2">Uncharacterized protein</fullName>
    </submittedName>
</protein>
<evidence type="ECO:0000313" key="3">
    <source>
        <dbReference type="Proteomes" id="UP000193061"/>
    </source>
</evidence>
<reference evidence="2 3" key="1">
    <citation type="submission" date="2017-03" db="EMBL/GenBank/DDBJ databases">
        <authorList>
            <person name="Afonso C.L."/>
            <person name="Miller P.J."/>
            <person name="Scott M.A."/>
            <person name="Spackman E."/>
            <person name="Goraichik I."/>
            <person name="Dimitrov K.M."/>
            <person name="Suarez D.L."/>
            <person name="Swayne D.E."/>
        </authorList>
    </citation>
    <scope>NUCLEOTIDE SEQUENCE [LARGE SCALE GENOMIC DNA]</scope>
    <source>
        <strain evidence="2 3">CECT 7450</strain>
    </source>
</reference>
<sequence>MPPWLFFLFAIYVLLPIPPVVLKLFEIHYLASPNWIERTRIWDMAFGLFLICLIGFYFLKHWQSRKINSHEKTRPLWIWACFAIPILNYTFLFEERPLAYGIPIIAAAITNEEVQFSYTVERAYPYSLGECKNPIEVLEAKSTLDEICNAPNELVNQLKRGDTVIVSGKGTQMGLFPESVRKVE</sequence>
<keyword evidence="3" id="KW-1185">Reference proteome</keyword>
<feature type="transmembrane region" description="Helical" evidence="1">
    <location>
        <begin position="75"/>
        <end position="93"/>
    </location>
</feature>
<accession>A0A1X6ZCJ7</accession>
<name>A0A1X6ZCJ7_9RHOB</name>
<dbReference type="AlphaFoldDB" id="A0A1X6ZCJ7"/>
<feature type="transmembrane region" description="Helical" evidence="1">
    <location>
        <begin position="39"/>
        <end position="59"/>
    </location>
</feature>
<evidence type="ECO:0000256" key="1">
    <source>
        <dbReference type="SAM" id="Phobius"/>
    </source>
</evidence>
<dbReference type="EMBL" id="FWFX01000006">
    <property type="protein sequence ID" value="SLN47151.1"/>
    <property type="molecule type" value="Genomic_DNA"/>
</dbReference>